<sequence>MAKKTYAIQLLKMVKDSKKAISYEQAAKSLKASNPQLQDTTKNTLGIKNILERFVEIGTMSKTKAGNYK</sequence>
<dbReference type="KEGG" id="aia:AWH56_023475"/>
<evidence type="ECO:0000313" key="1">
    <source>
        <dbReference type="EMBL" id="OIJ12161.1"/>
    </source>
</evidence>
<dbReference type="OrthoDB" id="2928431at2"/>
<reference evidence="2 3" key="3">
    <citation type="journal article" date="2019" name="Int. J. Syst. Evol. Microbiol.">
        <title>Anaerobacillus isosaccharinicus sp. nov., an alkaliphilic bacterium which degrades isosaccharinic acid.</title>
        <authorList>
            <person name="Bassil N.M."/>
            <person name="Lloyd J.R."/>
        </authorList>
    </citation>
    <scope>NUCLEOTIDE SEQUENCE [LARGE SCALE GENOMIC DNA]</scope>
    <source>
        <strain evidence="2 3">NB2006</strain>
    </source>
</reference>
<accession>A0A1S2LID2</accession>
<dbReference type="AlphaFoldDB" id="A0A1S2LID2"/>
<keyword evidence="3" id="KW-1185">Reference proteome</keyword>
<reference evidence="2 3" key="2">
    <citation type="journal article" date="2017" name="Genome Announc.">
        <title>Draft Genome Sequences of Four Alkaliphilic Bacteria Belonging to the Anaerobacillus Genus.</title>
        <authorList>
            <person name="Bassil N.M."/>
            <person name="Lloyd J.R."/>
        </authorList>
    </citation>
    <scope>NUCLEOTIDE SEQUENCE [LARGE SCALE GENOMIC DNA]</scope>
    <source>
        <strain evidence="2 3">NB2006</strain>
    </source>
</reference>
<evidence type="ECO:0000313" key="2">
    <source>
        <dbReference type="EMBL" id="QOY35599.1"/>
    </source>
</evidence>
<dbReference type="EMBL" id="CP063356">
    <property type="protein sequence ID" value="QOY35599.1"/>
    <property type="molecule type" value="Genomic_DNA"/>
</dbReference>
<organism evidence="1 3">
    <name type="scientific">Anaerobacillus isosaccharinicus</name>
    <dbReference type="NCBI Taxonomy" id="1532552"/>
    <lineage>
        <taxon>Bacteria</taxon>
        <taxon>Bacillati</taxon>
        <taxon>Bacillota</taxon>
        <taxon>Bacilli</taxon>
        <taxon>Bacillales</taxon>
        <taxon>Bacillaceae</taxon>
        <taxon>Anaerobacillus</taxon>
    </lineage>
</organism>
<protein>
    <recommendedName>
        <fullName evidence="4">HTH HARE-type domain-containing protein</fullName>
    </recommendedName>
</protein>
<reference evidence="2" key="4">
    <citation type="submission" date="2020-10" db="EMBL/GenBank/DDBJ databases">
        <authorList>
            <person name="Bassil N.M."/>
            <person name="Lloyd J.R."/>
        </authorList>
    </citation>
    <scope>NUCLEOTIDE SEQUENCE</scope>
    <source>
        <strain evidence="2">NB2006</strain>
    </source>
</reference>
<name>A0A1S2LID2_9BACI</name>
<proteinExistence type="predicted"/>
<evidence type="ECO:0000313" key="3">
    <source>
        <dbReference type="Proteomes" id="UP000180175"/>
    </source>
</evidence>
<reference evidence="1 3" key="1">
    <citation type="submission" date="2016-10" db="EMBL/GenBank/DDBJ databases">
        <title>Draft genome sequences of four alkaliphilic bacteria belonging to the Anaerobacillus genus.</title>
        <authorList>
            <person name="Bassil N.M."/>
            <person name="Lloyd J.R."/>
        </authorList>
    </citation>
    <scope>NUCLEOTIDE SEQUENCE [LARGE SCALE GENOMIC DNA]</scope>
    <source>
        <strain evidence="1 3">NB2006</strain>
    </source>
</reference>
<gene>
    <name evidence="2" type="ORF">AWH56_023475</name>
    <name evidence="1" type="ORF">AWH56_14410</name>
</gene>
<dbReference type="EMBL" id="LQXD01000129">
    <property type="protein sequence ID" value="OIJ12161.1"/>
    <property type="molecule type" value="Genomic_DNA"/>
</dbReference>
<dbReference type="Proteomes" id="UP000180175">
    <property type="component" value="Chromosome"/>
</dbReference>
<dbReference type="RefSeq" id="WP_071317738.1">
    <property type="nucleotide sequence ID" value="NZ_CP063356.2"/>
</dbReference>
<evidence type="ECO:0008006" key="4">
    <source>
        <dbReference type="Google" id="ProtNLM"/>
    </source>
</evidence>